<feature type="transmembrane region" description="Helical" evidence="1">
    <location>
        <begin position="332"/>
        <end position="351"/>
    </location>
</feature>
<dbReference type="InterPro" id="IPR001036">
    <property type="entry name" value="Acrflvin-R"/>
</dbReference>
<dbReference type="Gene3D" id="3.30.70.1320">
    <property type="entry name" value="Multidrug efflux transporter AcrB pore domain like"/>
    <property type="match status" value="1"/>
</dbReference>
<protein>
    <submittedName>
        <fullName evidence="2">Acriflavin resistance protein</fullName>
    </submittedName>
</protein>
<dbReference type="PANTHER" id="PTHR32063">
    <property type="match status" value="1"/>
</dbReference>
<keyword evidence="1" id="KW-0812">Transmembrane</keyword>
<dbReference type="AlphaFoldDB" id="G7Q692"/>
<dbReference type="Gene3D" id="3.30.70.1440">
    <property type="entry name" value="Multidrug efflux transporter AcrB pore domain"/>
    <property type="match status" value="1"/>
</dbReference>
<feature type="transmembrane region" description="Helical" evidence="1">
    <location>
        <begin position="386"/>
        <end position="409"/>
    </location>
</feature>
<dbReference type="PANTHER" id="PTHR32063:SF21">
    <property type="entry name" value="MULTIDRUG RESISTANCE PROTEIN MDTB"/>
    <property type="match status" value="1"/>
</dbReference>
<gene>
    <name evidence="2" type="ORF">DFW101_1255</name>
</gene>
<dbReference type="Pfam" id="PF00873">
    <property type="entry name" value="ACR_tran"/>
    <property type="match status" value="1"/>
</dbReference>
<feature type="transmembrane region" description="Helical" evidence="1">
    <location>
        <begin position="950"/>
        <end position="969"/>
    </location>
</feature>
<dbReference type="GO" id="GO:0042910">
    <property type="term" value="F:xenobiotic transmembrane transporter activity"/>
    <property type="evidence" value="ECO:0007669"/>
    <property type="project" value="TreeGrafter"/>
</dbReference>
<dbReference type="HOGENOM" id="CLU_002755_1_2_7"/>
<evidence type="ECO:0000256" key="1">
    <source>
        <dbReference type="SAM" id="Phobius"/>
    </source>
</evidence>
<name>G7Q692_9BACT</name>
<dbReference type="GO" id="GO:0005886">
    <property type="term" value="C:plasma membrane"/>
    <property type="evidence" value="ECO:0007669"/>
    <property type="project" value="TreeGrafter"/>
</dbReference>
<proteinExistence type="predicted"/>
<organism evidence="2 3">
    <name type="scientific">Solidesulfovibrio carbinoliphilus subsp. oakridgensis</name>
    <dbReference type="NCBI Taxonomy" id="694327"/>
    <lineage>
        <taxon>Bacteria</taxon>
        <taxon>Pseudomonadati</taxon>
        <taxon>Thermodesulfobacteriota</taxon>
        <taxon>Desulfovibrionia</taxon>
        <taxon>Desulfovibrionales</taxon>
        <taxon>Desulfovibrionaceae</taxon>
        <taxon>Solidesulfovibrio</taxon>
    </lineage>
</organism>
<dbReference type="OrthoDB" id="9759330at2"/>
<accession>G7Q692</accession>
<dbReference type="FunFam" id="3.30.70.1430:FF:000001">
    <property type="entry name" value="Efflux pump membrane transporter"/>
    <property type="match status" value="1"/>
</dbReference>
<keyword evidence="3" id="KW-1185">Reference proteome</keyword>
<feature type="transmembrane region" description="Helical" evidence="1">
    <location>
        <begin position="358"/>
        <end position="380"/>
    </location>
</feature>
<evidence type="ECO:0000313" key="2">
    <source>
        <dbReference type="EMBL" id="EHJ47265.1"/>
    </source>
</evidence>
<dbReference type="Gene3D" id="3.30.70.1430">
    <property type="entry name" value="Multidrug efflux transporter AcrB pore domain"/>
    <property type="match status" value="2"/>
</dbReference>
<feature type="transmembrane region" description="Helical" evidence="1">
    <location>
        <begin position="981"/>
        <end position="1004"/>
    </location>
</feature>
<dbReference type="SUPFAM" id="SSF82714">
    <property type="entry name" value="Multidrug efflux transporter AcrB TolC docking domain, DN and DC subdomains"/>
    <property type="match status" value="2"/>
</dbReference>
<keyword evidence="1" id="KW-1133">Transmembrane helix</keyword>
<dbReference type="Gene3D" id="3.30.2090.10">
    <property type="entry name" value="Multidrug efflux transporter AcrB TolC docking domain, DN and DC subdomains"/>
    <property type="match status" value="2"/>
</dbReference>
<feature type="transmembrane region" description="Helical" evidence="1">
    <location>
        <begin position="852"/>
        <end position="871"/>
    </location>
</feature>
<dbReference type="eggNOG" id="COG0841">
    <property type="taxonomic scope" value="Bacteria"/>
</dbReference>
<feature type="transmembrane region" description="Helical" evidence="1">
    <location>
        <begin position="518"/>
        <end position="542"/>
    </location>
</feature>
<feature type="transmembrane region" description="Helical" evidence="1">
    <location>
        <begin position="878"/>
        <end position="898"/>
    </location>
</feature>
<keyword evidence="1" id="KW-0472">Membrane</keyword>
<feature type="transmembrane region" description="Helical" evidence="1">
    <location>
        <begin position="461"/>
        <end position="484"/>
    </location>
</feature>
<dbReference type="InterPro" id="IPR027463">
    <property type="entry name" value="AcrB_DN_DC_subdom"/>
</dbReference>
<reference evidence="3" key="1">
    <citation type="journal article" date="2015" name="Genome Announc.">
        <title>High-Quality Draft Genome Sequence of Desulfovibrio carbinoliphilus FW-101-2B, an Organic Acid-Oxidizing Sulfate-Reducing Bacterium Isolated from Uranium(VI)-Contaminated Groundwater.</title>
        <authorList>
            <person name="Ramsay B.D."/>
            <person name="Hwang C."/>
            <person name="Woo H.L."/>
            <person name="Carroll S.L."/>
            <person name="Lucas S."/>
            <person name="Han J."/>
            <person name="Lapidus A.L."/>
            <person name="Cheng J.F."/>
            <person name="Goodwin L.A."/>
            <person name="Pitluck S."/>
            <person name="Peters L."/>
            <person name="Chertkov O."/>
            <person name="Held B."/>
            <person name="Detter J.C."/>
            <person name="Han C.S."/>
            <person name="Tapia R."/>
            <person name="Land M.L."/>
            <person name="Hauser L.J."/>
            <person name="Kyrpides N.C."/>
            <person name="Ivanova N.N."/>
            <person name="Mikhailova N."/>
            <person name="Pagani I."/>
            <person name="Woyke T."/>
            <person name="Arkin A.P."/>
            <person name="Dehal P."/>
            <person name="Chivian D."/>
            <person name="Criddle C.S."/>
            <person name="Wu W."/>
            <person name="Chakraborty R."/>
            <person name="Hazen T.C."/>
            <person name="Fields M.W."/>
        </authorList>
    </citation>
    <scope>NUCLEOTIDE SEQUENCE [LARGE SCALE GENOMIC DNA]</scope>
    <source>
        <strain evidence="3">FW-101-2B</strain>
    </source>
</reference>
<feature type="transmembrane region" description="Helical" evidence="1">
    <location>
        <begin position="429"/>
        <end position="455"/>
    </location>
</feature>
<sequence length="1028" mass="112044">MTDLFIKRPVATTLLMAALVFFGIVSYFSLPISEMPSIDFPTIQVSASLPGADPETMASAVATPLERQFTSISGLQSMSSSNSLGTTTITLQFDLSRNIDGAGTDVLTYINAAQGSLPSNMPSPPTFQKVNPADMPIIYIRVSSDTMPLYRVTNYAKVYIAQRISMINGVAQVAVYGDQTYSPRVQVDPDRLASLGIGVDEVATAFDNETVLQPTGSLYGLDKLFTIKAQGQLTSATAYNRQIIAYRNGKPVRLQDVGRTIDSTINDKNAAFFDQQQGIVIAVKRAAGTNTIQLVDAIRAMMPNITATLPPSVNLEFLYDRSISIKEAIDDVQFTLLLSIVLVVIVVYLFLNNLPATIIAGLALPTALIGTLSIMVFFNFSIDNLSAMAIILAVGFVVDDAIVMIENIVRHTEMGKKIMQASLDGARQIGFTIISMTLSLVAVFIPIMFMAGILGRVLNEMAVTITLCILVSGFVTLSLTPMLCSRFLSGKISESGKFFKWIERGYEKSLHFALRWRFFVMILSVGILGLTLWLFTIVPMGFIPPTDSGIFYAFGMAEQSASFETMKDRVLKVGRIFMADPDVFKFIGVVGVGGPNTSMNNVAMFPLLKSMDERKRSAQQIIDDLRPKMAQVPDLFVFMYNPPSIQIGGKQTKALYQFTLLSPDPTELYPVARKMTAAMRKLPQLADVNTDMQIDGPQVRIDIDRDKAKSLGISASSIETALMTAYAARQVTNLYGATDTYKVIVEVQPEFQRRPDLLNKLYVKSGQVDSNGNPIMVPLNGLVKMTEDVGPLVVNHTGQLTSVTISFNTAGKYSLGEAVTALQDLSKKELPANISYIFEGQATAFQESLASVPFLLFLAIMIIYLILGILYESFIHPVTILSGLPSAALGGLITLLVFGRQLDLYGFIGIIMLIGIVKKNSIMVIDFAIEAEKEGKTSFDAVFEGCVVRFRPIMMTTVAAIAGIFPIALGLGAGGDARQPLGLVVAGGLIISQVVTLYLTPVFYTYMDDLQSWLTGHKDEKDQTALPR</sequence>
<dbReference type="PRINTS" id="PR00702">
    <property type="entry name" value="ACRIFLAVINRP"/>
</dbReference>
<dbReference type="SUPFAM" id="SSF82693">
    <property type="entry name" value="Multidrug efflux transporter AcrB pore domain, PN1, PN2, PC1 and PC2 subdomains"/>
    <property type="match status" value="4"/>
</dbReference>
<dbReference type="RefSeq" id="WP_009180674.1">
    <property type="nucleotide sequence ID" value="NZ_CM001368.1"/>
</dbReference>
<dbReference type="SUPFAM" id="SSF82866">
    <property type="entry name" value="Multidrug efflux transporter AcrB transmembrane domain"/>
    <property type="match status" value="2"/>
</dbReference>
<dbReference type="Proteomes" id="UP000004662">
    <property type="component" value="Chromosome"/>
</dbReference>
<dbReference type="Gene3D" id="1.20.1640.10">
    <property type="entry name" value="Multidrug efflux transporter AcrB transmembrane domain"/>
    <property type="match status" value="2"/>
</dbReference>
<evidence type="ECO:0000313" key="3">
    <source>
        <dbReference type="Proteomes" id="UP000004662"/>
    </source>
</evidence>
<feature type="transmembrane region" description="Helical" evidence="1">
    <location>
        <begin position="12"/>
        <end position="30"/>
    </location>
</feature>
<dbReference type="STRING" id="694327.DFW101_1255"/>
<feature type="transmembrane region" description="Helical" evidence="1">
    <location>
        <begin position="904"/>
        <end position="929"/>
    </location>
</feature>
<dbReference type="EMBL" id="CM001368">
    <property type="protein sequence ID" value="EHJ47265.1"/>
    <property type="molecule type" value="Genomic_DNA"/>
</dbReference>